<dbReference type="GO" id="GO:0016757">
    <property type="term" value="F:glycosyltransferase activity"/>
    <property type="evidence" value="ECO:0007669"/>
    <property type="project" value="UniProtKB-KW"/>
</dbReference>
<feature type="domain" description="Clr5" evidence="2">
    <location>
        <begin position="22"/>
        <end position="71"/>
    </location>
</feature>
<evidence type="ECO:0000313" key="3">
    <source>
        <dbReference type="EMBL" id="KAF4456174.1"/>
    </source>
</evidence>
<feature type="region of interest" description="Disordered" evidence="1">
    <location>
        <begin position="78"/>
        <end position="101"/>
    </location>
</feature>
<dbReference type="AlphaFoldDB" id="A0A8H4KV07"/>
<sequence>MNPLNAALIEVPVTKSVTHGPSAEEWEAVKEHIYKIYIIEGEPLKKVIPKMQAHHGFKATPKMYNTYFKKWSPRFSKNNRAGDDEANAPSTKFPRTRPRRLADQKCTPHRFHPTAIQPHPSTGSQLSDGLTNQQSIMKFSEVYVYSLFDTLNFSSNLFDIVVPLGTPDYLSVWQQISDECFGVITLLEEGDHIESRQTFIILCQRIKSILGSNDCGMIIFLWPICIRFQQAGLPLNNFTLLEAFLDFLQVLARERYPAGHPIPGLLKILRQTPADERFNILKMGFLRTIHCLERRIGFGNAIVLSMWSKYLKRCDYHGLPASAITSRYDSVLQEARRSFTPTGTRTIEILHGYIYAAYYNANDDMLTWTLASEMVHLAESTELMSDQPSWCMATQGYALAAKLLHSLSEQTGHGNQGTVILSSAVARLESGDRECRTRAMMLTRILNM</sequence>
<dbReference type="EMBL" id="JAADJG010000067">
    <property type="protein sequence ID" value="KAF4456174.1"/>
    <property type="molecule type" value="Genomic_DNA"/>
</dbReference>
<evidence type="ECO:0000313" key="4">
    <source>
        <dbReference type="Proteomes" id="UP000605986"/>
    </source>
</evidence>
<keyword evidence="4" id="KW-1185">Reference proteome</keyword>
<name>A0A8H4KV07_9HYPO</name>
<dbReference type="PANTHER" id="PTHR38788:SF3">
    <property type="entry name" value="CLR5 DOMAIN-CONTAINING PROTEIN"/>
    <property type="match status" value="1"/>
</dbReference>
<organism evidence="3 4">
    <name type="scientific">Fusarium austroafricanum</name>
    <dbReference type="NCBI Taxonomy" id="2364996"/>
    <lineage>
        <taxon>Eukaryota</taxon>
        <taxon>Fungi</taxon>
        <taxon>Dikarya</taxon>
        <taxon>Ascomycota</taxon>
        <taxon>Pezizomycotina</taxon>
        <taxon>Sordariomycetes</taxon>
        <taxon>Hypocreomycetidae</taxon>
        <taxon>Hypocreales</taxon>
        <taxon>Nectriaceae</taxon>
        <taxon>Fusarium</taxon>
        <taxon>Fusarium concolor species complex</taxon>
    </lineage>
</organism>
<dbReference type="Proteomes" id="UP000605986">
    <property type="component" value="Unassembled WGS sequence"/>
</dbReference>
<comment type="caution">
    <text evidence="3">The sequence shown here is derived from an EMBL/GenBank/DDBJ whole genome shotgun (WGS) entry which is preliminary data.</text>
</comment>
<keyword evidence="3" id="KW-0328">Glycosyltransferase</keyword>
<dbReference type="OrthoDB" id="5308957at2759"/>
<proteinExistence type="predicted"/>
<gene>
    <name evidence="3" type="ORF">F53441_1658</name>
</gene>
<accession>A0A8H4KV07</accession>
<feature type="region of interest" description="Disordered" evidence="1">
    <location>
        <begin position="110"/>
        <end position="129"/>
    </location>
</feature>
<keyword evidence="3" id="KW-0808">Transferase</keyword>
<feature type="compositionally biased region" description="Polar residues" evidence="1">
    <location>
        <begin position="119"/>
        <end position="129"/>
    </location>
</feature>
<dbReference type="Pfam" id="PF14420">
    <property type="entry name" value="Clr5"/>
    <property type="match status" value="1"/>
</dbReference>
<dbReference type="PANTHER" id="PTHR38788">
    <property type="entry name" value="CLR5 DOMAIN-CONTAINING PROTEIN"/>
    <property type="match status" value="1"/>
</dbReference>
<reference evidence="3" key="1">
    <citation type="submission" date="2020-01" db="EMBL/GenBank/DDBJ databases">
        <title>Identification and distribution of gene clusters putatively required for synthesis of sphingolipid metabolism inhibitors in phylogenetically diverse species of the filamentous fungus Fusarium.</title>
        <authorList>
            <person name="Kim H.-S."/>
            <person name="Busman M."/>
            <person name="Brown D.W."/>
            <person name="Divon H."/>
            <person name="Uhlig S."/>
            <person name="Proctor R.H."/>
        </authorList>
    </citation>
    <scope>NUCLEOTIDE SEQUENCE</scope>
    <source>
        <strain evidence="3">NRRL 53441</strain>
    </source>
</reference>
<evidence type="ECO:0000259" key="2">
    <source>
        <dbReference type="Pfam" id="PF14420"/>
    </source>
</evidence>
<protein>
    <submittedName>
        <fullName evidence="3">Subunit P of phosphatidylinositol N-acetylglucosaminyltransferase</fullName>
    </submittedName>
</protein>
<dbReference type="InterPro" id="IPR025676">
    <property type="entry name" value="Clr5_dom"/>
</dbReference>
<evidence type="ECO:0000256" key="1">
    <source>
        <dbReference type="SAM" id="MobiDB-lite"/>
    </source>
</evidence>